<accession>A0A2K9PJE9</accession>
<keyword evidence="2" id="KW-0175">Coiled coil</keyword>
<dbReference type="InterPro" id="IPR004401">
    <property type="entry name" value="YbaB/EbfC"/>
</dbReference>
<keyword evidence="4" id="KW-1185">Reference proteome</keyword>
<comment type="subunit">
    <text evidence="1">Homodimer.</text>
</comment>
<evidence type="ECO:0000313" key="4">
    <source>
        <dbReference type="Proteomes" id="UP000235826"/>
    </source>
</evidence>
<dbReference type="GO" id="GO:0043590">
    <property type="term" value="C:bacterial nucleoid"/>
    <property type="evidence" value="ECO:0007669"/>
    <property type="project" value="UniProtKB-UniRule"/>
</dbReference>
<comment type="function">
    <text evidence="1">Binds to DNA and alters its conformation. May be involved in regulation of gene expression, nucleoid organization and DNA protection.</text>
</comment>
<dbReference type="Proteomes" id="UP000235826">
    <property type="component" value="Chromosome"/>
</dbReference>
<dbReference type="Pfam" id="PF02575">
    <property type="entry name" value="YbaB_DNA_bd"/>
    <property type="match status" value="1"/>
</dbReference>
<comment type="subcellular location">
    <subcellularLocation>
        <location evidence="1">Cytoplasm</location>
        <location evidence="1">Nucleoid</location>
    </subcellularLocation>
</comment>
<dbReference type="GO" id="GO:0005737">
    <property type="term" value="C:cytoplasm"/>
    <property type="evidence" value="ECO:0007669"/>
    <property type="project" value="UniProtKB-UniRule"/>
</dbReference>
<proteinExistence type="inferred from homology"/>
<dbReference type="Gene3D" id="3.30.1310.10">
    <property type="entry name" value="Nucleoid-associated protein YbaB-like domain"/>
    <property type="match status" value="1"/>
</dbReference>
<evidence type="ECO:0000313" key="3">
    <source>
        <dbReference type="EMBL" id="AUP77193.1"/>
    </source>
</evidence>
<name>A0A2K9PJE9_9FLAO</name>
<dbReference type="EMBL" id="CP025791">
    <property type="protein sequence ID" value="AUP77193.1"/>
    <property type="molecule type" value="Genomic_DNA"/>
</dbReference>
<organism evidence="3 4">
    <name type="scientific">Flavivirga eckloniae</name>
    <dbReference type="NCBI Taxonomy" id="1803846"/>
    <lineage>
        <taxon>Bacteria</taxon>
        <taxon>Pseudomonadati</taxon>
        <taxon>Bacteroidota</taxon>
        <taxon>Flavobacteriia</taxon>
        <taxon>Flavobacteriales</taxon>
        <taxon>Flavobacteriaceae</taxon>
        <taxon>Flavivirga</taxon>
    </lineage>
</organism>
<dbReference type="NCBIfam" id="TIGR00103">
    <property type="entry name" value="DNA_YbaB_EbfC"/>
    <property type="match status" value="1"/>
</dbReference>
<sequence length="107" mass="11991">MFGDMMDMMGKLKEAQKKVEETKKRLDTVLIDEASNDGKLKVTLTANRTIKSIEIDDELLADKEQLEDYLILTLNKAIENATKVNEAELAAVAKEGMPNIPGMDMFK</sequence>
<dbReference type="OrthoDB" id="1149219at2"/>
<evidence type="ECO:0000256" key="2">
    <source>
        <dbReference type="SAM" id="Coils"/>
    </source>
</evidence>
<comment type="similarity">
    <text evidence="1">Belongs to the YbaB/EbfC family.</text>
</comment>
<feature type="coiled-coil region" evidence="2">
    <location>
        <begin position="5"/>
        <end position="32"/>
    </location>
</feature>
<reference evidence="3 4" key="1">
    <citation type="submission" date="2018-01" db="EMBL/GenBank/DDBJ databases">
        <title>Complete genome sequence of Flavivirga eckloniae ECD14 isolated from seaweed Ecklonia cava.</title>
        <authorList>
            <person name="Lee J.H."/>
            <person name="Baik K.S."/>
            <person name="Seong C.N."/>
        </authorList>
    </citation>
    <scope>NUCLEOTIDE SEQUENCE [LARGE SCALE GENOMIC DNA]</scope>
    <source>
        <strain evidence="3 4">ECD14</strain>
    </source>
</reference>
<evidence type="ECO:0000256" key="1">
    <source>
        <dbReference type="HAMAP-Rule" id="MF_00274"/>
    </source>
</evidence>
<dbReference type="HAMAP" id="MF_00274">
    <property type="entry name" value="DNA_YbaB_EbfC"/>
    <property type="match status" value="1"/>
</dbReference>
<dbReference type="PIRSF" id="PIRSF004555">
    <property type="entry name" value="UCP004555"/>
    <property type="match status" value="1"/>
</dbReference>
<keyword evidence="1" id="KW-0238">DNA-binding</keyword>
<gene>
    <name evidence="3" type="ORF">C1H87_00045</name>
</gene>
<dbReference type="InterPro" id="IPR036894">
    <property type="entry name" value="YbaB-like_sf"/>
</dbReference>
<dbReference type="RefSeq" id="WP_102753853.1">
    <property type="nucleotide sequence ID" value="NZ_CP025791.1"/>
</dbReference>
<protein>
    <recommendedName>
        <fullName evidence="1">Nucleoid-associated protein C1H87_00045</fullName>
    </recommendedName>
</protein>
<dbReference type="GO" id="GO:0003677">
    <property type="term" value="F:DNA binding"/>
    <property type="evidence" value="ECO:0007669"/>
    <property type="project" value="UniProtKB-UniRule"/>
</dbReference>
<dbReference type="SUPFAM" id="SSF82607">
    <property type="entry name" value="YbaB-like"/>
    <property type="match status" value="1"/>
</dbReference>
<dbReference type="AlphaFoldDB" id="A0A2K9PJE9"/>
<keyword evidence="1" id="KW-0963">Cytoplasm</keyword>
<dbReference type="KEGG" id="fek:C1H87_00045"/>